<organism evidence="15 16">
    <name type="scientific">Smittium megazygosporum</name>
    <dbReference type="NCBI Taxonomy" id="133381"/>
    <lineage>
        <taxon>Eukaryota</taxon>
        <taxon>Fungi</taxon>
        <taxon>Fungi incertae sedis</taxon>
        <taxon>Zoopagomycota</taxon>
        <taxon>Kickxellomycotina</taxon>
        <taxon>Harpellomycetes</taxon>
        <taxon>Harpellales</taxon>
        <taxon>Legeriomycetaceae</taxon>
        <taxon>Smittium</taxon>
    </lineage>
</organism>
<proteinExistence type="inferred from homology"/>
<evidence type="ECO:0000256" key="9">
    <source>
        <dbReference type="ARBA" id="ARBA00023136"/>
    </source>
</evidence>
<evidence type="ECO:0000313" key="16">
    <source>
        <dbReference type="Proteomes" id="UP000245609"/>
    </source>
</evidence>
<keyword evidence="9 11" id="KW-0472">Membrane</keyword>
<reference evidence="15 16" key="1">
    <citation type="journal article" date="2018" name="MBio">
        <title>Comparative Genomics Reveals the Core Gene Toolbox for the Fungus-Insect Symbiosis.</title>
        <authorList>
            <person name="Wang Y."/>
            <person name="Stata M."/>
            <person name="Wang W."/>
            <person name="Stajich J.E."/>
            <person name="White M.M."/>
            <person name="Moncalvo J.M."/>
        </authorList>
    </citation>
    <scope>NUCLEOTIDE SEQUENCE [LARGE SCALE GENOMIC DNA]</scope>
    <source>
        <strain evidence="15 16">SC-DP-2</strain>
    </source>
</reference>
<evidence type="ECO:0000256" key="5">
    <source>
        <dbReference type="ARBA" id="ARBA00022737"/>
    </source>
</evidence>
<dbReference type="GO" id="GO:0006888">
    <property type="term" value="P:endoplasmic reticulum to Golgi vesicle-mediated transport"/>
    <property type="evidence" value="ECO:0007669"/>
    <property type="project" value="TreeGrafter"/>
</dbReference>
<dbReference type="Pfam" id="PF16381">
    <property type="entry name" value="Coatomer_g_Cpla"/>
    <property type="match status" value="1"/>
</dbReference>
<evidence type="ECO:0000256" key="2">
    <source>
        <dbReference type="ARBA" id="ARBA00010720"/>
    </source>
</evidence>
<keyword evidence="16" id="KW-1185">Reference proteome</keyword>
<dbReference type="EMBL" id="MBFS01003612">
    <property type="protein sequence ID" value="PVU85747.1"/>
    <property type="molecule type" value="Genomic_DNA"/>
</dbReference>
<evidence type="ECO:0000256" key="8">
    <source>
        <dbReference type="ARBA" id="ARBA00023034"/>
    </source>
</evidence>
<dbReference type="FunFam" id="1.25.10.10:FF:000071">
    <property type="entry name" value="Coatomer subunit gamma"/>
    <property type="match status" value="1"/>
</dbReference>
<dbReference type="GO" id="GO:0030126">
    <property type="term" value="C:COPI vesicle coat"/>
    <property type="evidence" value="ECO:0007669"/>
    <property type="project" value="InterPro"/>
</dbReference>
<feature type="domain" description="Coatomer gamma subunit appendage Ig-like subdomain" evidence="13">
    <location>
        <begin position="656"/>
        <end position="806"/>
    </location>
</feature>
<keyword evidence="7 11" id="KW-0653">Protein transport</keyword>
<evidence type="ECO:0000256" key="10">
    <source>
        <dbReference type="ARBA" id="ARBA00023329"/>
    </source>
</evidence>
<dbReference type="Gene3D" id="2.60.40.1480">
    <property type="entry name" value="Coatomer, gamma subunit, appendage domain"/>
    <property type="match status" value="1"/>
</dbReference>
<evidence type="ECO:0000259" key="13">
    <source>
        <dbReference type="Pfam" id="PF08752"/>
    </source>
</evidence>
<dbReference type="PANTHER" id="PTHR10261:SF0">
    <property type="entry name" value="COATOMER SUBUNIT GAMMA-2"/>
    <property type="match status" value="1"/>
</dbReference>
<evidence type="ECO:0000259" key="14">
    <source>
        <dbReference type="Pfam" id="PF16381"/>
    </source>
</evidence>
<comment type="caution">
    <text evidence="15">The sequence shown here is derived from an EMBL/GenBank/DDBJ whole genome shotgun (WGS) entry which is preliminary data.</text>
</comment>
<dbReference type="InterPro" id="IPR011989">
    <property type="entry name" value="ARM-like"/>
</dbReference>
<dbReference type="InterPro" id="IPR037067">
    <property type="entry name" value="Coatomer_gsu_app_sf"/>
</dbReference>
<dbReference type="GO" id="GO:0006886">
    <property type="term" value="P:intracellular protein transport"/>
    <property type="evidence" value="ECO:0007669"/>
    <property type="project" value="InterPro"/>
</dbReference>
<dbReference type="InterPro" id="IPR009028">
    <property type="entry name" value="Coatomer/calthrin_app_sub_C"/>
</dbReference>
<dbReference type="GO" id="GO:0005793">
    <property type="term" value="C:endoplasmic reticulum-Golgi intermediate compartment"/>
    <property type="evidence" value="ECO:0007669"/>
    <property type="project" value="TreeGrafter"/>
</dbReference>
<keyword evidence="8 11" id="KW-0333">Golgi apparatus</keyword>
<dbReference type="Pfam" id="PF08752">
    <property type="entry name" value="COP-gamma_platf"/>
    <property type="match status" value="1"/>
</dbReference>
<feature type="domain" description="Coatomer subunit gamma C-terminal" evidence="14">
    <location>
        <begin position="809"/>
        <end position="927"/>
    </location>
</feature>
<evidence type="ECO:0000256" key="11">
    <source>
        <dbReference type="PIRNR" id="PIRNR037093"/>
    </source>
</evidence>
<evidence type="ECO:0000256" key="3">
    <source>
        <dbReference type="ARBA" id="ARBA00022448"/>
    </source>
</evidence>
<protein>
    <recommendedName>
        <fullName evidence="11">Coatomer subunit gamma</fullName>
    </recommendedName>
</protein>
<dbReference type="InterPro" id="IPR012295">
    <property type="entry name" value="TBP_dom_sf"/>
</dbReference>
<dbReference type="SUPFAM" id="SSF55711">
    <property type="entry name" value="Subdomain of clathrin and coatomer appendage domain"/>
    <property type="match status" value="1"/>
</dbReference>
<dbReference type="InterPro" id="IPR013040">
    <property type="entry name" value="Coatomer_gsu_app_Ig-like_dom"/>
</dbReference>
<comment type="similarity">
    <text evidence="2 11">Belongs to the COPG family.</text>
</comment>
<dbReference type="STRING" id="133381.A0A2T9Y0A9"/>
<dbReference type="SUPFAM" id="SSF49348">
    <property type="entry name" value="Clathrin adaptor appendage domain"/>
    <property type="match status" value="1"/>
</dbReference>
<dbReference type="FunFam" id="2.60.40.1480:FF:000001">
    <property type="entry name" value="Coatomer subunit gamma"/>
    <property type="match status" value="1"/>
</dbReference>
<keyword evidence="6 11" id="KW-0931">ER-Golgi transport</keyword>
<dbReference type="InterPro" id="IPR032154">
    <property type="entry name" value="Coatomer_g_Cpla"/>
</dbReference>
<dbReference type="Gene3D" id="1.25.10.10">
    <property type="entry name" value="Leucine-rich Repeat Variant"/>
    <property type="match status" value="2"/>
</dbReference>
<dbReference type="PANTHER" id="PTHR10261">
    <property type="entry name" value="COATOMER SUBUNIT GAMMA"/>
    <property type="match status" value="1"/>
</dbReference>
<keyword evidence="3 11" id="KW-0813">Transport</keyword>
<dbReference type="InterPro" id="IPR002553">
    <property type="entry name" value="Clathrin/coatomer_adapt-like_N"/>
</dbReference>
<dbReference type="SUPFAM" id="SSF48371">
    <property type="entry name" value="ARM repeat"/>
    <property type="match status" value="1"/>
</dbReference>
<comment type="subcellular location">
    <subcellularLocation>
        <location evidence="11">Cytoplasm</location>
    </subcellularLocation>
    <subcellularLocation>
        <location evidence="1 11">Golgi apparatus membrane</location>
        <topology evidence="1 11">Peripheral membrane protein</topology>
        <orientation evidence="1 11">Cytoplasmic side</orientation>
    </subcellularLocation>
    <subcellularLocation>
        <location evidence="11">Cytoplasmic vesicle</location>
        <location evidence="11">COPI-coated vesicle membrane</location>
        <topology evidence="11">Peripheral membrane protein</topology>
        <orientation evidence="11">Cytoplasmic side</orientation>
    </subcellularLocation>
</comment>
<keyword evidence="4 11" id="KW-0963">Cytoplasm</keyword>
<dbReference type="InterPro" id="IPR016024">
    <property type="entry name" value="ARM-type_fold"/>
</dbReference>
<comment type="subunit">
    <text evidence="11">Oligomeric complex.</text>
</comment>
<dbReference type="PIRSF" id="PIRSF037093">
    <property type="entry name" value="Coatomer_gamma_subunit"/>
    <property type="match status" value="1"/>
</dbReference>
<evidence type="ECO:0000256" key="7">
    <source>
        <dbReference type="ARBA" id="ARBA00022927"/>
    </source>
</evidence>
<name>A0A2T9Y0A9_9FUNG</name>
<dbReference type="Pfam" id="PF01602">
    <property type="entry name" value="Adaptin_N"/>
    <property type="match status" value="1"/>
</dbReference>
<evidence type="ECO:0000259" key="12">
    <source>
        <dbReference type="Pfam" id="PF01602"/>
    </source>
</evidence>
<comment type="function">
    <text evidence="11">The coatomer is a cytosolic protein complex that binds to dilysine motifs and reversibly associates with Golgi non-clathrin-coated vesicles, which further mediate biosynthetic protein transport from the ER, via the Golgi up to the trans Golgi network. Coatomer complex is required for budding from Golgi membranes, and is essential for the retrograde Golgi-to-ER transport of dilysine-tagged proteins.</text>
</comment>
<dbReference type="Gene3D" id="3.30.310.10">
    <property type="entry name" value="TATA-Binding Protein"/>
    <property type="match status" value="1"/>
</dbReference>
<evidence type="ECO:0000256" key="1">
    <source>
        <dbReference type="ARBA" id="ARBA00004255"/>
    </source>
</evidence>
<dbReference type="GO" id="GO:0006891">
    <property type="term" value="P:intra-Golgi vesicle-mediated transport"/>
    <property type="evidence" value="ECO:0007669"/>
    <property type="project" value="TreeGrafter"/>
</dbReference>
<sequence>MSWKKDEDQDELGALLSLDKSSVLQEARMFNQTPIRPRNCRLLLAKLMYLLQRGDTLTTTEATGLFFSITKLFQSNDLSLKQMVYLAIKELSEISEDVIMVTSSLMKDMQPKSDEQYRAKALRVLCKITDASMLPSIERYIKSAITDRNTAISSSALVSAFHLNNKARDTVRRWSSEVQEVVSGKTLGGSFSFFTSNSSSPNSLGITQYHALGTLYALKQNDRIAVAKIVQGFSSGARGGSAIENSFAHVLLIRYAVKVMSTDPSHLNSLYSMLEEWVRYRTEIVCLEAARAIVELENAPMKLVTSAVSSLQSLLSSSKAVVRFSAVRTLDHLAVTRPEAVQPCNMDIESLVNDSCRSVSTLAITTLLKTGNEASVDRLMKVMEGFMSEISDEFRTIVAEAVGNLCIKFPQKHSSFLSFLSGALRNEGGFDFKQSIVNSIFSLVKTVKECREIALTHLCEFIEDCEFSKLSVQILHFLGIEGPYTSMPSIYIRHIYNRVVLENAQVRAAAVLALAKFGASTQPDGKLRNSIIVLLKRCLDDRDDEVRDRAVWALRFINNESIISRYISDDSTYSLQLFESKLVEYLSNPNNNFNSPVSISSVPKISRDQDTIVNASNKPKPTIEAAFTESAGLSTDTHAPSLASGTIAFAPEINFSAVLKSIPEFESYGEVIVSSRKPEELTEPETEYTVVCYKHIYPRHIVFQFECANTLSESLLEQVFVEMTSTDGLDMLLVPEFVIPIQQLTFNSPSSTFVSFERIDTENIATGSFQCALKFKTFECDPDTQEKLDPEDTGFDDMYALEPIELDVSDYVLATLIPDWKQLWDTLENKEGEPQHELISSFQLPQVTSLKGCVENLNQALGMFATDASLNPTNKVAHQAVFMGLFEAKAKTIVRARMTFEEQTGVTLELCIRSEDFKVCNIILSSIV</sequence>
<dbReference type="Proteomes" id="UP000245609">
    <property type="component" value="Unassembled WGS sequence"/>
</dbReference>
<dbReference type="GO" id="GO:0005783">
    <property type="term" value="C:endoplasmic reticulum"/>
    <property type="evidence" value="ECO:0007669"/>
    <property type="project" value="TreeGrafter"/>
</dbReference>
<keyword evidence="5" id="KW-0677">Repeat</keyword>
<evidence type="ECO:0000256" key="4">
    <source>
        <dbReference type="ARBA" id="ARBA00022490"/>
    </source>
</evidence>
<dbReference type="GO" id="GO:0005198">
    <property type="term" value="F:structural molecule activity"/>
    <property type="evidence" value="ECO:0007669"/>
    <property type="project" value="InterPro"/>
</dbReference>
<evidence type="ECO:0000256" key="6">
    <source>
        <dbReference type="ARBA" id="ARBA00022892"/>
    </source>
</evidence>
<dbReference type="GO" id="GO:0000139">
    <property type="term" value="C:Golgi membrane"/>
    <property type="evidence" value="ECO:0007669"/>
    <property type="project" value="UniProtKB-SubCell"/>
</dbReference>
<accession>A0A2T9Y0A9</accession>
<evidence type="ECO:0000313" key="15">
    <source>
        <dbReference type="EMBL" id="PVU85747.1"/>
    </source>
</evidence>
<gene>
    <name evidence="15" type="ORF">BB560_006925</name>
</gene>
<keyword evidence="10 11" id="KW-0968">Cytoplasmic vesicle</keyword>
<dbReference type="OrthoDB" id="1074925at2759"/>
<dbReference type="AlphaFoldDB" id="A0A2T9Y0A9"/>
<dbReference type="InterPro" id="IPR017106">
    <property type="entry name" value="Coatomer_gsu"/>
</dbReference>
<dbReference type="GO" id="GO:0009306">
    <property type="term" value="P:protein secretion"/>
    <property type="evidence" value="ECO:0007669"/>
    <property type="project" value="TreeGrafter"/>
</dbReference>
<dbReference type="InterPro" id="IPR013041">
    <property type="entry name" value="Clathrin_app_Ig-like_sf"/>
</dbReference>
<feature type="domain" description="Clathrin/coatomer adaptor adaptin-like N-terminal" evidence="12">
    <location>
        <begin position="21"/>
        <end position="559"/>
    </location>
</feature>